<dbReference type="CDD" id="cd17643">
    <property type="entry name" value="A_NRPS_Cytc1-like"/>
    <property type="match status" value="1"/>
</dbReference>
<dbReference type="InterPro" id="IPR010071">
    <property type="entry name" value="AA_adenyl_dom"/>
</dbReference>
<keyword evidence="8" id="KW-1185">Reference proteome</keyword>
<dbReference type="SUPFAM" id="SSF47336">
    <property type="entry name" value="ACP-like"/>
    <property type="match status" value="4"/>
</dbReference>
<reference evidence="7 8" key="1">
    <citation type="journal article" date="2017" name="Biochemistry">
        <title>Identification of the Biosynthetic Pathway for the Antibiotic Bicyclomycin.</title>
        <authorList>
            <person name="Patteson J."/>
            <person name="Cai W."/>
            <person name="Johnson R.A."/>
            <person name="Santa Maria K."/>
            <person name="Li B."/>
        </authorList>
    </citation>
    <scope>NUCLEOTIDE SEQUENCE [LARGE SCALE GENOMIC DNA]</scope>
    <source>
        <strain evidence="7 8">ATCC 21532</strain>
    </source>
</reference>
<dbReference type="GO" id="GO:0044550">
    <property type="term" value="P:secondary metabolite biosynthetic process"/>
    <property type="evidence" value="ECO:0007669"/>
    <property type="project" value="UniProtKB-ARBA"/>
</dbReference>
<dbReference type="FunFam" id="3.40.50.980:FF:000001">
    <property type="entry name" value="Non-ribosomal peptide synthetase"/>
    <property type="match status" value="3"/>
</dbReference>
<dbReference type="InterPro" id="IPR020806">
    <property type="entry name" value="PKS_PP-bd"/>
</dbReference>
<dbReference type="GO" id="GO:0016874">
    <property type="term" value="F:ligase activity"/>
    <property type="evidence" value="ECO:0007669"/>
    <property type="project" value="UniProtKB-KW"/>
</dbReference>
<dbReference type="FunFam" id="3.40.50.12780:FF:000012">
    <property type="entry name" value="Non-ribosomal peptide synthetase"/>
    <property type="match status" value="3"/>
</dbReference>
<dbReference type="Gene3D" id="3.40.50.1820">
    <property type="entry name" value="alpha/beta hydrolase"/>
    <property type="match status" value="3"/>
</dbReference>
<evidence type="ECO:0000256" key="3">
    <source>
        <dbReference type="ARBA" id="ARBA00022450"/>
    </source>
</evidence>
<dbReference type="GO" id="GO:0031177">
    <property type="term" value="F:phosphopantetheine binding"/>
    <property type="evidence" value="ECO:0007669"/>
    <property type="project" value="InterPro"/>
</dbReference>
<dbReference type="FunFam" id="3.40.50.980:FF:000002">
    <property type="entry name" value="Enterobactin synthetase component F"/>
    <property type="match status" value="2"/>
</dbReference>
<evidence type="ECO:0000256" key="2">
    <source>
        <dbReference type="ARBA" id="ARBA00006432"/>
    </source>
</evidence>
<dbReference type="GO" id="GO:0043041">
    <property type="term" value="P:amino acid activation for nonribosomal peptide biosynthetic process"/>
    <property type="evidence" value="ECO:0007669"/>
    <property type="project" value="TreeGrafter"/>
</dbReference>
<sequence>MGVSEFDGVLQELTAAQLGIWTAQQLHPDNPIYNVGEYMEISGELDIELFERSLRLALSEAESLHIHFVGDGDSLRQYIDVSDDWPFHVLDLSAEPDPRAAAEAWMRADMRRPVDLREGPLFTQAVLRLAEDRVFWYQRCHHITGDGFSGPLVNARIAQIYAALLDGQPVTEGALAPLSNLLEADASYRGSEDFAQDRVYWGEVFADLPEAVSLSGRVASGTPHFLVRSKEEVQPEAAAQLRATARRLRTSISGVSIAAAAAYLHRNTGAEDVVIGLPVFGRAGGAQRRTPGMATNVIPIRLSVRPSMTVQELVRQVSASVRGALRHQRYRYEDILRDQRLIGRGNLISMVVNVVPYEYDFTFGDCEVRAHALSSGHFNDVAFCVYDRSSDGRIEIALDASPDLYDQDATAHHTRRLRDVLTWISTASPEDPVGRMDLLADTERRRVLDEWNDTARQVPDTTLTALLQEQAARTPAAPALRSAGTELTYAELHARANRLARLLADRGVGPESLVAVCMERSPELVVALLAVLKAGGAYVPIDPEYPAERIGYMLDDARPVLMVTSETVQKDLPPAAGPARIVLDDERTLTELAGLSAGELSDTERGDALLPSHPAYVIYTSGSTGRPKGVVITHGNLVNYVTRCVEAYDLGGTTLLHASISFDAGVTGLYGALTCGGRVIVEPMDERLPATLGDEELTFLKATPSHLAYLDGFTEDCAPVSQLMVGGEAVSGTQLREWRRRHPAVAVVNHYGPTEVTVGCTDYPVTDRDDTESGVLPIGRPMWNTRVFVLDAALQPVPVGATGELYVAGAQLARGYLGRAALSAERFVACPFGAPGERMYRTGDVVRWRADGNLEFLGRADDQVKIRGYRIELGEIEAALASHPLIAQATVVVREDAPGDKRLVGYVVPAEPGPDGAGPEGAGQDRALDPAHVRTHVGERVPDYMVPAAVVVLDELPLTVNGKLDRRALPAPDYGTAGAGRAPSSVQEEILCGVFAEVLGLPRVGVDDHFFELGGHSLLAVKLVERLRVLGLPVSVRDLFDTPTAAGLAAVAAAGGHGGVTAPENLIPAGAEAITPEMLPLVDLTAEEIDRVVGRVPGGAANVADVYPLAPLQEGIFFHHLMGDEDGGDVYVLPTVLGFDSRQRLDQFLAALQKVVDRHDILRTAFAWEGLREPVQVVARHAEIPVEEIELGASPSGEGDAVERLLAACSPSMDIRRAPLLRACVAGQPGTDRWLMALQSHHLVRDHTTLEVLLGEVRAHLLGHEGQLPEPVPFREFVAQARLGVSREEHEKFFAGLLGDVSEPTAPFGLLDVHGDGAGIAEAHHMLDAGLAVRLREQARRLGVSAATLFHVVWARVAGATSGRDDVVFGSVMFGRMQAGAAADRTPGLFINTLPVRVPTGHTPVEDAIRAMQGQLADLLVHEHASLALAQQASALPASTPLFTSLLNYRHSADAGEAGDTGVEPNIGLEGVDLLSVRERTNYPLTVSVDDTGVGFGLTVQAAAPIDAAGVCGLVQAAAEGVVAALEGAEKGSSLHRVRVLGEAEREQVLAGWNDSALDVADATLPELFEGQAARTPEAVALVHEGAQLTYAELDARANRLARLLVSRGVGAESLVAVCMERSAELVVALLAVVKAGGAYVPVDPEYPVERMEYVLGDAAPVLVVTSGAAAGKLPSVDGLVRVVVDDAAVVTELAELSGGELGAVERGGVVLPSHPAYVIYTSGSTGRPKGVVVPHQNVVRLFGGTDGWFDFGADDVWTWFHSFAFDFSVWELWGALLHGGRLVVVPHGVSRSPGDFLSLLVRERVTVLNQTPSAFYQLMQADARDPELGAGLALRCVVFGGEALDLGRLREWYARHAEDAPVLVNMYGITETTVHVSYVALDQSSVGEGPVGSLIGRGIPNLRLFVLDEALEPVPAGVAGELYVAGGQLARGYLGRAALSAERFVACPFGVAGERMYRTGDVVRWRADGQLEFVGRADDQVKIRGFRIELGEIETALISHSSVGQATVLVREDTPGDKRLVAYVVPATTDGVDTAAVRAHAAGSLPEYMVPSALVVLDELPLTVNGKLDRRALPAPEYGVSVSGRGPSSVQEEILCGVFAEVLGLPHVGVDDNFFELGGHSLLAVSLVERLRARGMSVSVRTLFTSPTVAGLAAASAGRGEVVVPENRIPTGAETLSPEMLPLVELTAEEIERITSRVPGGAANVADVYPLAPLQEGIFFHHLMGGEGGADVYVLPTVLGFASRERLDQFLTALQKVVDRHDILRTAFAWEGLREPVQVVARRAVLPVEEIDLGTSPSGDAVERMLAACSPSMDIGRAPMLRAYAAAEPGSDRWLVALQVHHLVQDHTALAVLLGEVRAHLLGQEEHLPVPVPFREFVAQARLGVSREEHEKFFAGLLKGVAEPTAPYGLLDVHGDGTDVDEARLTMDAALAERLREQARRLGVSPATLFHVVWARVVAATSGRDDVVFGSVMFGRMQAGSGADRTPGLFINTLPVRVPTGGTSVIDAVRAMQAQLADLLVHEHAPLTLAQQASALVADTPLFTSLLNYRHADADGGSGDELSLGLDGVELLYTRERTNYPLTVSVDDSGTGFGLTVQAAAPIDSASVCALVHAAADGLVSALEDASPAGLAQVQVLGADERDHILEGWNDTARDVPVATLPELLARRVARTPDAVALVFEGVELTYAELDARVNRLARLLISRGVGPESLVAVSMERSVELVVALLAVLKAGGAYVPVDPEYPAERVAYMFRDAGPVLALTSSAVQDRLPVIEGLATVVVDAPATVTDLAAMADGPVDDTERHTALLPSHPAYVIYTSGSTGRPKGVVVPHEGVVNRLAWMQGEFGLGASDRVLQKTPFGFDVSVWEFFWPLVEGAVLVVARPGGHRDPAYLAGLVQAQGVTVVHFVPSMLQIFLREPAAASCGGLRAVFCSGEALSAELRDQFLGMLDVPLHNLYGPTEASVDVTAWSCAAGEGPVVPIGRPVWNTRVFVLDAMLQPVPVGSVGELYLAGVQLARGYLGRAGLSAERFVACPFGAPGERMYRTGDVVRWRADGSLEYLSRADDQVKIRGFRIELGEIETALVSHPSVGQATVLVREDTPGDKRLVAYVVPATADSVDAGALRQHVSGSLPEYMVPAAVVALDALPVTVNGKLDRRALPAPDYASTATGRGPASVQEEILCGVFAEVLGLPHVGVDDNFFELGGHSLLAVRLVSRIRSVLDAEVGIRTVFEAPTVAALADRLAGAAGARPALATRVRPDVVPLSSAQQRLWFLGELEGPSATYNIPATVRLTGTVDHAALGAALRDVTARHEVLRTVFPAVDGQPRQHVLAPEATGLELSVVRVGPDDLATAMDQAAAHAFELSTEIPLRAWLFTVNPGEHILLLVLHHIAGDGWSMAPLARDVSTAYAARLRGEAPAWDPLPVQYADYALWQRELLGEESDPGSVVSQQLAYWRQALADVPEELTLPADRERPDVATYRGGTVELAAPAELHAGLVELAREHGVTVFMVLQAAMAVLVNRLGAGTDVPLGVPVAGRSDEALDDLVGFFVNTLVIRTDVSGDPTFTELLARVREAGLGALAHQDVPFELLVEDLAPTRSMARHPLFQIMLGLDNHADAVLDLPGVEAQVVTGGQALAKFDLDMNLRERFGAGNAPAGLTGTVVYAEDLFDQATVQAMCERFVRVLAAVAADPEQHVSTVPILGEAERALVLNEWNDAARVIPAGHLPEPFRDRAEDAPGAVLRVFVLDPALQPVPVGVPGELYVSGDEAQARPEDATDRLVACPFEGPGTWMYRTGDVVRWRADGTLDYLSRADDTAAGTGSVPDDAAVVTKRGPSSVQEEILCGAFAEILDLPLAQVGVDDNFFELGGHSLLAVKLVVRLRALGLSVSVRSLFATPTVAGLAAATAGQGEVTVPENLIPAGAEVITPEMLTLVDLTTEEIDRVVSQVPGGASNIEDVYPLAPLQEGLFFHHLVGGEDGGDVYVLPTVLGFDARERVDRFLAVLQKVVDRHDTLRTTFAWEGLREPVQVVVRRAEIPVEEVDLGASPSGEGDAVERLLAACSPSMDIRRAPLLRAYVAAEPGSGRWLVALQNHHLVQDHTGMAVLLGEVRALLAGQGDDLPDPVPFREFVAQARLGVSREEHEKFFAGLLGDVSEPTAPFGLLDVRGDGSDVEEAQAELDAGLAVRLREQARRLGVSAATLFHVVWARVAGATSGRDDVVFGSVMFGRMQAGAAADRTPGLFINTLPVRVPTGHTPVEDAIRAMQKQLADLLVHEHAPLTLAKQASALASETPLFTSLLNFRQNPQGSDRSNSAVAELNVGLEGVELLSARERTNYPLTVSVDDTGVGFGLTVQAAAPIDAAGVCGLVQAAAEGVVAALEGRRRVRLCTGFGCWGG</sequence>
<dbReference type="InterPro" id="IPR036736">
    <property type="entry name" value="ACP-like_sf"/>
</dbReference>
<evidence type="ECO:0000313" key="7">
    <source>
        <dbReference type="EMBL" id="PHQ52198.1"/>
    </source>
</evidence>
<dbReference type="CDD" id="cd17646">
    <property type="entry name" value="A_NRPS_AB3403-like"/>
    <property type="match status" value="1"/>
</dbReference>
<evidence type="ECO:0000313" key="8">
    <source>
        <dbReference type="Proteomes" id="UP000222531"/>
    </source>
</evidence>
<proteinExistence type="inferred from homology"/>
<dbReference type="FunFam" id="1.10.1200.10:FF:000005">
    <property type="entry name" value="Nonribosomal peptide synthetase 1"/>
    <property type="match status" value="3"/>
</dbReference>
<dbReference type="InterPro" id="IPR025110">
    <property type="entry name" value="AMP-bd_C"/>
</dbReference>
<dbReference type="InterPro" id="IPR029058">
    <property type="entry name" value="AB_hydrolase_fold"/>
</dbReference>
<dbReference type="GO" id="GO:0017000">
    <property type="term" value="P:antibiotic biosynthetic process"/>
    <property type="evidence" value="ECO:0007669"/>
    <property type="project" value="UniProtKB-ARBA"/>
</dbReference>
<evidence type="ECO:0000256" key="1">
    <source>
        <dbReference type="ARBA" id="ARBA00001957"/>
    </source>
</evidence>
<dbReference type="InterPro" id="IPR000873">
    <property type="entry name" value="AMP-dep_synth/lig_dom"/>
</dbReference>
<dbReference type="PANTHER" id="PTHR45527">
    <property type="entry name" value="NONRIBOSOMAL PEPTIDE SYNTHETASE"/>
    <property type="match status" value="1"/>
</dbReference>
<dbReference type="GO" id="GO:0005829">
    <property type="term" value="C:cytosol"/>
    <property type="evidence" value="ECO:0007669"/>
    <property type="project" value="TreeGrafter"/>
</dbReference>
<dbReference type="SMART" id="SM00823">
    <property type="entry name" value="PKS_PP"/>
    <property type="match status" value="4"/>
</dbReference>
<dbReference type="InterPro" id="IPR006162">
    <property type="entry name" value="Ppantetheine_attach_site"/>
</dbReference>
<dbReference type="SUPFAM" id="SSF52777">
    <property type="entry name" value="CoA-dependent acyltransferases"/>
    <property type="match status" value="10"/>
</dbReference>
<dbReference type="InterPro" id="IPR023213">
    <property type="entry name" value="CAT-like_dom_sf"/>
</dbReference>
<feature type="domain" description="Carrier" evidence="6">
    <location>
        <begin position="982"/>
        <end position="1056"/>
    </location>
</feature>
<dbReference type="SUPFAM" id="SSF56801">
    <property type="entry name" value="Acetyl-CoA synthetase-like"/>
    <property type="match status" value="4"/>
</dbReference>
<dbReference type="Proteomes" id="UP000222531">
    <property type="component" value="Unassembled WGS sequence"/>
</dbReference>
<dbReference type="Pfam" id="PF00501">
    <property type="entry name" value="AMP-binding"/>
    <property type="match status" value="3"/>
</dbReference>
<comment type="caution">
    <text evidence="7">The sequence shown here is derived from an EMBL/GenBank/DDBJ whole genome shotgun (WGS) entry which is preliminary data.</text>
</comment>
<dbReference type="InterPro" id="IPR009081">
    <property type="entry name" value="PP-bd_ACP"/>
</dbReference>
<dbReference type="Gene3D" id="3.30.559.10">
    <property type="entry name" value="Chloramphenicol acetyltransferase-like domain"/>
    <property type="match status" value="5"/>
</dbReference>
<evidence type="ECO:0000259" key="6">
    <source>
        <dbReference type="PROSITE" id="PS50075"/>
    </source>
</evidence>
<protein>
    <recommendedName>
        <fullName evidence="6">Carrier domain-containing protein</fullName>
    </recommendedName>
</protein>
<dbReference type="InterPro" id="IPR020845">
    <property type="entry name" value="AMP-binding_CS"/>
</dbReference>
<dbReference type="GO" id="GO:0072330">
    <property type="term" value="P:monocarboxylic acid biosynthetic process"/>
    <property type="evidence" value="ECO:0007669"/>
    <property type="project" value="UniProtKB-ARBA"/>
</dbReference>
<gene>
    <name evidence="7" type="ORF">BLA24_08490</name>
</gene>
<dbReference type="CDD" id="cd05930">
    <property type="entry name" value="A_NRPS"/>
    <property type="match status" value="1"/>
</dbReference>
<feature type="domain" description="Carrier" evidence="6">
    <location>
        <begin position="3173"/>
        <end position="3248"/>
    </location>
</feature>
<dbReference type="Gene3D" id="3.40.50.980">
    <property type="match status" value="6"/>
</dbReference>
<dbReference type="CDD" id="cd19544">
    <property type="entry name" value="E-C_NRPS"/>
    <property type="match status" value="3"/>
</dbReference>
<keyword evidence="3" id="KW-0596">Phosphopantetheine</keyword>
<dbReference type="EMBL" id="NHZO01000093">
    <property type="protein sequence ID" value="PHQ52198.1"/>
    <property type="molecule type" value="Genomic_DNA"/>
</dbReference>
<dbReference type="FunFam" id="2.30.38.10:FF:000001">
    <property type="entry name" value="Non-ribosomal peptide synthetase PvdI"/>
    <property type="match status" value="3"/>
</dbReference>
<dbReference type="NCBIfam" id="NF003417">
    <property type="entry name" value="PRK04813.1"/>
    <property type="match status" value="4"/>
</dbReference>
<dbReference type="FunFam" id="3.30.559.30:FF:000001">
    <property type="entry name" value="Non-ribosomal peptide synthetase"/>
    <property type="match status" value="1"/>
</dbReference>
<dbReference type="Pfam" id="PF00668">
    <property type="entry name" value="Condensation"/>
    <property type="match status" value="5"/>
</dbReference>
<dbReference type="PROSITE" id="PS50075">
    <property type="entry name" value="CARRIER"/>
    <property type="match status" value="4"/>
</dbReference>
<dbReference type="Gene3D" id="3.30.300.30">
    <property type="match status" value="3"/>
</dbReference>
<dbReference type="NCBIfam" id="TIGR01733">
    <property type="entry name" value="AA-adenyl-dom"/>
    <property type="match status" value="3"/>
</dbReference>
<dbReference type="Gene3D" id="2.30.38.10">
    <property type="entry name" value="Luciferase, Domain 3"/>
    <property type="match status" value="4"/>
</dbReference>
<dbReference type="PANTHER" id="PTHR45527:SF1">
    <property type="entry name" value="FATTY ACID SYNTHASE"/>
    <property type="match status" value="1"/>
</dbReference>
<dbReference type="Gene3D" id="1.10.1200.10">
    <property type="entry name" value="ACP-like"/>
    <property type="match status" value="1"/>
</dbReference>
<dbReference type="InterPro" id="IPR001242">
    <property type="entry name" value="Condensation_dom"/>
</dbReference>
<keyword evidence="4" id="KW-0597">Phosphoprotein</keyword>
<dbReference type="CDD" id="cd19540">
    <property type="entry name" value="LCL_NRPS-like"/>
    <property type="match status" value="1"/>
</dbReference>
<dbReference type="FunFam" id="1.10.1200.10:FF:000016">
    <property type="entry name" value="Non-ribosomal peptide synthase"/>
    <property type="match status" value="1"/>
</dbReference>
<dbReference type="FunFam" id="3.30.300.30:FF:000010">
    <property type="entry name" value="Enterobactin synthetase component F"/>
    <property type="match status" value="3"/>
</dbReference>
<dbReference type="PROSITE" id="PS00455">
    <property type="entry name" value="AMP_BINDING"/>
    <property type="match status" value="3"/>
</dbReference>
<feature type="domain" description="Carrier" evidence="6">
    <location>
        <begin position="3836"/>
        <end position="3912"/>
    </location>
</feature>
<organism evidence="7 8">
    <name type="scientific">Streptomyces cinnamoneus</name>
    <name type="common">Streptoverticillium cinnamoneum</name>
    <dbReference type="NCBI Taxonomy" id="53446"/>
    <lineage>
        <taxon>Bacteria</taxon>
        <taxon>Bacillati</taxon>
        <taxon>Actinomycetota</taxon>
        <taxon>Actinomycetes</taxon>
        <taxon>Kitasatosporales</taxon>
        <taxon>Streptomycetaceae</taxon>
        <taxon>Streptomyces</taxon>
        <taxon>Streptomyces cinnamoneus group</taxon>
    </lineage>
</organism>
<feature type="domain" description="Carrier" evidence="6">
    <location>
        <begin position="2087"/>
        <end position="2161"/>
    </location>
</feature>
<evidence type="ECO:0000256" key="4">
    <source>
        <dbReference type="ARBA" id="ARBA00022553"/>
    </source>
</evidence>
<evidence type="ECO:0000256" key="5">
    <source>
        <dbReference type="ARBA" id="ARBA00022598"/>
    </source>
</evidence>
<dbReference type="Gene3D" id="3.30.559.30">
    <property type="entry name" value="Nonribosomal peptide synthetase, condensation domain"/>
    <property type="match status" value="5"/>
</dbReference>
<comment type="cofactor">
    <cofactor evidence="1">
        <name>pantetheine 4'-phosphate</name>
        <dbReference type="ChEBI" id="CHEBI:47942"/>
    </cofactor>
</comment>
<dbReference type="InterPro" id="IPR045851">
    <property type="entry name" value="AMP-bd_C_sf"/>
</dbReference>
<dbReference type="PROSITE" id="PS00012">
    <property type="entry name" value="PHOSPHOPANTETHEINE"/>
    <property type="match status" value="3"/>
</dbReference>
<dbReference type="Pfam" id="PF00550">
    <property type="entry name" value="PP-binding"/>
    <property type="match status" value="4"/>
</dbReference>
<keyword evidence="5" id="KW-0436">Ligase</keyword>
<dbReference type="GO" id="GO:0008610">
    <property type="term" value="P:lipid biosynthetic process"/>
    <property type="evidence" value="ECO:0007669"/>
    <property type="project" value="UniProtKB-ARBA"/>
</dbReference>
<name>A0A2G1XLS3_STRCJ</name>
<comment type="similarity">
    <text evidence="2">Belongs to the ATP-dependent AMP-binding enzyme family.</text>
</comment>
<dbReference type="Pfam" id="PF13193">
    <property type="entry name" value="AMP-binding_C"/>
    <property type="match status" value="3"/>
</dbReference>
<accession>A0A2G1XLS3</accession>